<sequence>MNTSSLKPSRSYNSDLLLLVVYWLLAAPIIYSSYRHDFGVQRALAGILYTILLDSVAVYLLVFQFLPMALLRRNAVVVLASVVVFVMLDAHFYLVGYQLLFSQRPVHWSIEEVLNAVIQHTQSYGMLGILMAGKRYFEVQSRLLQTQKAQTESELRNLKAQIDPHFLFNNLNVLRGLIQQDPAEANAYLSRFANLYRFLIRHKEDDFVTVAEELQFVNEYIYLLRHRFGEAYAFRQELAETAELERLLVVPGTLQLLVENAIKHNAGDEDNALLITIKVTETELVIWHALRPKLTAVDSTGLGLVNLRERYKLLFNKAIAVENTGTAFIVTVPVMRQAQVYSAA</sequence>
<organism evidence="3 4">
    <name type="scientific">Hymenobacter wooponensis</name>
    <dbReference type="NCBI Taxonomy" id="1525360"/>
    <lineage>
        <taxon>Bacteria</taxon>
        <taxon>Pseudomonadati</taxon>
        <taxon>Bacteroidota</taxon>
        <taxon>Cytophagia</taxon>
        <taxon>Cytophagales</taxon>
        <taxon>Hymenobacteraceae</taxon>
        <taxon>Hymenobacter</taxon>
    </lineage>
</organism>
<accession>A0A4Z0MP79</accession>
<evidence type="ECO:0000256" key="1">
    <source>
        <dbReference type="SAM" id="Phobius"/>
    </source>
</evidence>
<dbReference type="GO" id="GO:0000155">
    <property type="term" value="F:phosphorelay sensor kinase activity"/>
    <property type="evidence" value="ECO:0007669"/>
    <property type="project" value="InterPro"/>
</dbReference>
<dbReference type="PANTHER" id="PTHR34220:SF7">
    <property type="entry name" value="SENSOR HISTIDINE KINASE YPDA"/>
    <property type="match status" value="1"/>
</dbReference>
<dbReference type="EMBL" id="SRKZ01000002">
    <property type="protein sequence ID" value="TGD81344.1"/>
    <property type="molecule type" value="Genomic_DNA"/>
</dbReference>
<evidence type="ECO:0000259" key="2">
    <source>
        <dbReference type="Pfam" id="PF06580"/>
    </source>
</evidence>
<reference evidence="3 4" key="1">
    <citation type="submission" date="2019-04" db="EMBL/GenBank/DDBJ databases">
        <authorList>
            <person name="Feng G."/>
            <person name="Zhang J."/>
            <person name="Zhu H."/>
        </authorList>
    </citation>
    <scope>NUCLEOTIDE SEQUENCE [LARGE SCALE GENOMIC DNA]</scope>
    <source>
        <strain evidence="3 4">JCM 19491</strain>
    </source>
</reference>
<protein>
    <recommendedName>
        <fullName evidence="2">Signal transduction histidine kinase internal region domain-containing protein</fullName>
    </recommendedName>
</protein>
<feature type="domain" description="Signal transduction histidine kinase internal region" evidence="2">
    <location>
        <begin position="154"/>
        <end position="231"/>
    </location>
</feature>
<dbReference type="GO" id="GO:0016020">
    <property type="term" value="C:membrane"/>
    <property type="evidence" value="ECO:0007669"/>
    <property type="project" value="InterPro"/>
</dbReference>
<dbReference type="PANTHER" id="PTHR34220">
    <property type="entry name" value="SENSOR HISTIDINE KINASE YPDA"/>
    <property type="match status" value="1"/>
</dbReference>
<keyword evidence="1" id="KW-1133">Transmembrane helix</keyword>
<evidence type="ECO:0000313" key="3">
    <source>
        <dbReference type="EMBL" id="TGD81344.1"/>
    </source>
</evidence>
<gene>
    <name evidence="3" type="ORF">EU557_07210</name>
</gene>
<dbReference type="InterPro" id="IPR036890">
    <property type="entry name" value="HATPase_C_sf"/>
</dbReference>
<keyword evidence="4" id="KW-1185">Reference proteome</keyword>
<dbReference type="Proteomes" id="UP000298284">
    <property type="component" value="Unassembled WGS sequence"/>
</dbReference>
<dbReference type="OrthoDB" id="927174at2"/>
<name>A0A4Z0MP79_9BACT</name>
<dbReference type="RefSeq" id="WP_135529751.1">
    <property type="nucleotide sequence ID" value="NZ_SRKZ01000002.1"/>
</dbReference>
<proteinExistence type="predicted"/>
<feature type="transmembrane region" description="Helical" evidence="1">
    <location>
        <begin position="12"/>
        <end position="31"/>
    </location>
</feature>
<dbReference type="SUPFAM" id="SSF55874">
    <property type="entry name" value="ATPase domain of HSP90 chaperone/DNA topoisomerase II/histidine kinase"/>
    <property type="match status" value="1"/>
</dbReference>
<keyword evidence="1" id="KW-0812">Transmembrane</keyword>
<evidence type="ECO:0000313" key="4">
    <source>
        <dbReference type="Proteomes" id="UP000298284"/>
    </source>
</evidence>
<feature type="transmembrane region" description="Helical" evidence="1">
    <location>
        <begin position="75"/>
        <end position="94"/>
    </location>
</feature>
<dbReference type="AlphaFoldDB" id="A0A4Z0MP79"/>
<dbReference type="Pfam" id="PF06580">
    <property type="entry name" value="His_kinase"/>
    <property type="match status" value="1"/>
</dbReference>
<dbReference type="Gene3D" id="3.30.565.10">
    <property type="entry name" value="Histidine kinase-like ATPase, C-terminal domain"/>
    <property type="match status" value="1"/>
</dbReference>
<comment type="caution">
    <text evidence="3">The sequence shown here is derived from an EMBL/GenBank/DDBJ whole genome shotgun (WGS) entry which is preliminary data.</text>
</comment>
<keyword evidence="1" id="KW-0472">Membrane</keyword>
<feature type="transmembrane region" description="Helical" evidence="1">
    <location>
        <begin position="43"/>
        <end position="63"/>
    </location>
</feature>
<dbReference type="InterPro" id="IPR010559">
    <property type="entry name" value="Sig_transdc_His_kin_internal"/>
</dbReference>
<dbReference type="InterPro" id="IPR050640">
    <property type="entry name" value="Bact_2-comp_sensor_kinase"/>
</dbReference>